<keyword evidence="7" id="KW-0732">Signal</keyword>
<evidence type="ECO:0000259" key="8">
    <source>
        <dbReference type="Pfam" id="PF25917"/>
    </source>
</evidence>
<dbReference type="InterPro" id="IPR058792">
    <property type="entry name" value="Beta-barrel_RND_2"/>
</dbReference>
<dbReference type="GO" id="GO:0015562">
    <property type="term" value="F:efflux transmembrane transporter activity"/>
    <property type="evidence" value="ECO:0007669"/>
    <property type="project" value="TreeGrafter"/>
</dbReference>
<dbReference type="InterPro" id="IPR006143">
    <property type="entry name" value="RND_pump_MFP"/>
</dbReference>
<dbReference type="RefSeq" id="WP_086434530.1">
    <property type="nucleotide sequence ID" value="NZ_FXWH01000001.1"/>
</dbReference>
<feature type="chain" id="PRO_5010985435" evidence="7">
    <location>
        <begin position="28"/>
        <end position="370"/>
    </location>
</feature>
<keyword evidence="2" id="KW-0813">Transport</keyword>
<dbReference type="PANTHER" id="PTHR30469:SF38">
    <property type="entry name" value="HLYD FAMILY SECRETION PROTEIN"/>
    <property type="match status" value="1"/>
</dbReference>
<evidence type="ECO:0000256" key="2">
    <source>
        <dbReference type="ARBA" id="ARBA00022448"/>
    </source>
</evidence>
<organism evidence="11 12">
    <name type="scientific">Pseudidiomarina planktonica</name>
    <dbReference type="NCBI Taxonomy" id="1323738"/>
    <lineage>
        <taxon>Bacteria</taxon>
        <taxon>Pseudomonadati</taxon>
        <taxon>Pseudomonadota</taxon>
        <taxon>Gammaproteobacteria</taxon>
        <taxon>Alteromonadales</taxon>
        <taxon>Idiomarinaceae</taxon>
        <taxon>Pseudidiomarina</taxon>
    </lineage>
</organism>
<keyword evidence="4" id="KW-0105">Cadmium resistance</keyword>
<proteinExistence type="inferred from homology"/>
<feature type="domain" description="Multidrug resistance protein MdtA-like barrel-sandwich hybrid" evidence="8">
    <location>
        <begin position="69"/>
        <end position="193"/>
    </location>
</feature>
<name>A0A1Y6F155_9GAMM</name>
<comment type="function">
    <text evidence="5">CzcA and CzcB together would act in zinc efflux nearly as effectively as the complete czc efflux system (CzcABC). The CzcB protein is thought to funnel zinc cations to the CzcA transport protein.</text>
</comment>
<dbReference type="Gene3D" id="2.40.420.20">
    <property type="match status" value="1"/>
</dbReference>
<evidence type="ECO:0000259" key="9">
    <source>
        <dbReference type="Pfam" id="PF25954"/>
    </source>
</evidence>
<dbReference type="FunFam" id="2.40.30.170:FF:000010">
    <property type="entry name" value="Efflux RND transporter periplasmic adaptor subunit"/>
    <property type="match status" value="1"/>
</dbReference>
<dbReference type="Pfam" id="PF25917">
    <property type="entry name" value="BSH_RND"/>
    <property type="match status" value="1"/>
</dbReference>
<evidence type="ECO:0000256" key="5">
    <source>
        <dbReference type="ARBA" id="ARBA00058766"/>
    </source>
</evidence>
<dbReference type="Gene3D" id="2.40.30.170">
    <property type="match status" value="1"/>
</dbReference>
<evidence type="ECO:0000256" key="7">
    <source>
        <dbReference type="SAM" id="SignalP"/>
    </source>
</evidence>
<evidence type="ECO:0000313" key="11">
    <source>
        <dbReference type="EMBL" id="SMQ66203.1"/>
    </source>
</evidence>
<evidence type="ECO:0000256" key="3">
    <source>
        <dbReference type="ARBA" id="ARBA00022833"/>
    </source>
</evidence>
<keyword evidence="6" id="KW-0175">Coiled coil</keyword>
<dbReference type="AlphaFoldDB" id="A0A1Y6F155"/>
<comment type="similarity">
    <text evidence="1">Belongs to the membrane fusion protein (MFP) (TC 8.A.1) family.</text>
</comment>
<gene>
    <name evidence="11" type="ORF">SAMN06297229_1465</name>
</gene>
<dbReference type="PROSITE" id="PS51257">
    <property type="entry name" value="PROKAR_LIPOPROTEIN"/>
    <property type="match status" value="1"/>
</dbReference>
<sequence length="370" mass="40425">MNTRTLLAWSFLISSTALLSGCNPAGANDSETAEAAAPEARVPVATTVAEQASITSSYRTTAVLEAREEADVTSKVNGIVEEILVEEGDYVEKGQVLAVLRDNEYAIQAAQTQAELQSIQQELKRMKNMADREMISADAYDKLRYQVQIVQSKHDMAQLNLSETRIVAPINGHIAVRYVKTGNMVQQYQAKTLFHIVDQNRLQGIVHLPEHELRHLQVGQTAALSVSAYPQQEYTARVERISPVIDTASGTFKVVLEVNNSENQLKSGMFAQLNLHYAKRDNVVVLPRYAVISLDGSHHVFVVNNEGVAAKQTVLLGFETDENVEITKGLNAGDEVITTGQNSLKDQALVEVIKPATSVDTATALEGNAP</sequence>
<dbReference type="GO" id="GO:1990281">
    <property type="term" value="C:efflux pump complex"/>
    <property type="evidence" value="ECO:0007669"/>
    <property type="project" value="TreeGrafter"/>
</dbReference>
<dbReference type="Pfam" id="PF25954">
    <property type="entry name" value="Beta-barrel_RND_2"/>
    <property type="match status" value="1"/>
</dbReference>
<dbReference type="SUPFAM" id="SSF111369">
    <property type="entry name" value="HlyD-like secretion proteins"/>
    <property type="match status" value="1"/>
</dbReference>
<dbReference type="PANTHER" id="PTHR30469">
    <property type="entry name" value="MULTIDRUG RESISTANCE PROTEIN MDTA"/>
    <property type="match status" value="1"/>
</dbReference>
<evidence type="ECO:0000256" key="6">
    <source>
        <dbReference type="SAM" id="Coils"/>
    </source>
</evidence>
<dbReference type="Gene3D" id="2.40.50.100">
    <property type="match status" value="1"/>
</dbReference>
<dbReference type="FunFam" id="2.40.420.20:FF:000006">
    <property type="entry name" value="RND family efflux transporter MFP subunit"/>
    <property type="match status" value="1"/>
</dbReference>
<evidence type="ECO:0000256" key="4">
    <source>
        <dbReference type="ARBA" id="ARBA00043263"/>
    </source>
</evidence>
<dbReference type="OrthoDB" id="9806939at2"/>
<dbReference type="InterPro" id="IPR058637">
    <property type="entry name" value="YknX-like_C"/>
</dbReference>
<reference evidence="12" key="1">
    <citation type="submission" date="2017-04" db="EMBL/GenBank/DDBJ databases">
        <authorList>
            <person name="Varghese N."/>
            <person name="Submissions S."/>
        </authorList>
    </citation>
    <scope>NUCLEOTIDE SEQUENCE [LARGE SCALE GENOMIC DNA]</scope>
</reference>
<dbReference type="Proteomes" id="UP000194450">
    <property type="component" value="Unassembled WGS sequence"/>
</dbReference>
<keyword evidence="12" id="KW-1185">Reference proteome</keyword>
<dbReference type="EMBL" id="FXWH01000001">
    <property type="protein sequence ID" value="SMQ66203.1"/>
    <property type="molecule type" value="Genomic_DNA"/>
</dbReference>
<dbReference type="InterPro" id="IPR058625">
    <property type="entry name" value="MdtA-like_BSH"/>
</dbReference>
<dbReference type="Pfam" id="PF25989">
    <property type="entry name" value="YknX_C"/>
    <property type="match status" value="1"/>
</dbReference>
<feature type="signal peptide" evidence="7">
    <location>
        <begin position="1"/>
        <end position="27"/>
    </location>
</feature>
<keyword evidence="3" id="KW-0862">Zinc</keyword>
<protein>
    <submittedName>
        <fullName evidence="11">RND family efflux transporter, MFP subunit</fullName>
    </submittedName>
</protein>
<dbReference type="Gene3D" id="1.10.287.470">
    <property type="entry name" value="Helix hairpin bin"/>
    <property type="match status" value="1"/>
</dbReference>
<evidence type="ECO:0000256" key="1">
    <source>
        <dbReference type="ARBA" id="ARBA00009477"/>
    </source>
</evidence>
<feature type="coiled-coil region" evidence="6">
    <location>
        <begin position="109"/>
        <end position="136"/>
    </location>
</feature>
<evidence type="ECO:0000313" key="12">
    <source>
        <dbReference type="Proteomes" id="UP000194450"/>
    </source>
</evidence>
<dbReference type="NCBIfam" id="TIGR01730">
    <property type="entry name" value="RND_mfp"/>
    <property type="match status" value="1"/>
</dbReference>
<feature type="domain" description="YknX-like C-terminal permuted SH3-like" evidence="10">
    <location>
        <begin position="283"/>
        <end position="351"/>
    </location>
</feature>
<accession>A0A1Y6F155</accession>
<feature type="domain" description="CusB-like beta-barrel" evidence="9">
    <location>
        <begin position="206"/>
        <end position="276"/>
    </location>
</feature>
<dbReference type="GO" id="GO:0046686">
    <property type="term" value="P:response to cadmium ion"/>
    <property type="evidence" value="ECO:0007669"/>
    <property type="project" value="UniProtKB-KW"/>
</dbReference>
<evidence type="ECO:0000259" key="10">
    <source>
        <dbReference type="Pfam" id="PF25989"/>
    </source>
</evidence>